<dbReference type="Gene3D" id="1.20.120.1630">
    <property type="match status" value="1"/>
</dbReference>
<evidence type="ECO:0000313" key="7">
    <source>
        <dbReference type="Proteomes" id="UP000386847"/>
    </source>
</evidence>
<accession>A0A5Q2FDD3</accession>
<dbReference type="Pfam" id="PF04191">
    <property type="entry name" value="PEMT"/>
    <property type="match status" value="1"/>
</dbReference>
<dbReference type="GO" id="GO:0008168">
    <property type="term" value="F:methyltransferase activity"/>
    <property type="evidence" value="ECO:0007669"/>
    <property type="project" value="UniProtKB-KW"/>
</dbReference>
<dbReference type="EMBL" id="CP045725">
    <property type="protein sequence ID" value="QGF23797.1"/>
    <property type="molecule type" value="Genomic_DNA"/>
</dbReference>
<evidence type="ECO:0000256" key="1">
    <source>
        <dbReference type="ARBA" id="ARBA00004127"/>
    </source>
</evidence>
<dbReference type="Proteomes" id="UP000386847">
    <property type="component" value="Chromosome"/>
</dbReference>
<keyword evidence="4 5" id="KW-0472">Membrane</keyword>
<name>A0A5Q2FDD3_9ACTN</name>
<feature type="transmembrane region" description="Helical" evidence="5">
    <location>
        <begin position="12"/>
        <end position="28"/>
    </location>
</feature>
<organism evidence="6 7">
    <name type="scientific">Raineyella fluvialis</name>
    <dbReference type="NCBI Taxonomy" id="2662261"/>
    <lineage>
        <taxon>Bacteria</taxon>
        <taxon>Bacillati</taxon>
        <taxon>Actinomycetota</taxon>
        <taxon>Actinomycetes</taxon>
        <taxon>Propionibacteriales</taxon>
        <taxon>Propionibacteriaceae</taxon>
        <taxon>Raineyella</taxon>
    </lineage>
</organism>
<reference evidence="6 7" key="1">
    <citation type="submission" date="2019-10" db="EMBL/GenBank/DDBJ databases">
        <title>Genomic analysis of Raineyella sp. CBA3103.</title>
        <authorList>
            <person name="Roh S.W."/>
        </authorList>
    </citation>
    <scope>NUCLEOTIDE SEQUENCE [LARGE SCALE GENOMIC DNA]</scope>
    <source>
        <strain evidence="6 7">CBA3103</strain>
    </source>
</reference>
<keyword evidence="6" id="KW-0808">Transferase</keyword>
<dbReference type="AlphaFoldDB" id="A0A5Q2FDD3"/>
<gene>
    <name evidence="6" type="ORF">Rai3103_09060</name>
</gene>
<dbReference type="PANTHER" id="PTHR12714">
    <property type="entry name" value="PROTEIN-S ISOPRENYLCYSTEINE O-METHYLTRANSFERASE"/>
    <property type="match status" value="1"/>
</dbReference>
<dbReference type="GO" id="GO:0032259">
    <property type="term" value="P:methylation"/>
    <property type="evidence" value="ECO:0007669"/>
    <property type="project" value="UniProtKB-KW"/>
</dbReference>
<protein>
    <submittedName>
        <fullName evidence="6">Isoprenylcysteine carboxylmethyltransferase family protein</fullName>
    </submittedName>
</protein>
<evidence type="ECO:0000256" key="4">
    <source>
        <dbReference type="ARBA" id="ARBA00023136"/>
    </source>
</evidence>
<feature type="transmembrane region" description="Helical" evidence="5">
    <location>
        <begin position="104"/>
        <end position="129"/>
    </location>
</feature>
<keyword evidence="2 5" id="KW-0812">Transmembrane</keyword>
<proteinExistence type="predicted"/>
<dbReference type="RefSeq" id="WP_153572327.1">
    <property type="nucleotide sequence ID" value="NZ_CP045725.1"/>
</dbReference>
<keyword evidence="3 5" id="KW-1133">Transmembrane helix</keyword>
<evidence type="ECO:0000256" key="2">
    <source>
        <dbReference type="ARBA" id="ARBA00022692"/>
    </source>
</evidence>
<dbReference type="InterPro" id="IPR007318">
    <property type="entry name" value="Phopholipid_MeTrfase"/>
</dbReference>
<feature type="transmembrane region" description="Helical" evidence="5">
    <location>
        <begin position="40"/>
        <end position="58"/>
    </location>
</feature>
<evidence type="ECO:0000256" key="5">
    <source>
        <dbReference type="SAM" id="Phobius"/>
    </source>
</evidence>
<keyword evidence="6" id="KW-0489">Methyltransferase</keyword>
<sequence length="163" mass="18127">MATPLDTRIPPPLWALGLGVTQWLLAGRPDYRRRPGSPRFLLAGTVGTASAVLGIAAVSEFLRRGTTVHPGTPEHASALVTERVYRFTRNPMYLSLAGALVSNAAWLGAVRAVWPIAALTGILTAFQILPEERALQERFGEAYEDYRRRVPRWVGLPRRRRRT</sequence>
<dbReference type="KEGG" id="rain:Rai3103_09060"/>
<evidence type="ECO:0000313" key="6">
    <source>
        <dbReference type="EMBL" id="QGF23797.1"/>
    </source>
</evidence>
<evidence type="ECO:0000256" key="3">
    <source>
        <dbReference type="ARBA" id="ARBA00022989"/>
    </source>
</evidence>
<dbReference type="PANTHER" id="PTHR12714:SF24">
    <property type="entry name" value="SLR1182 PROTEIN"/>
    <property type="match status" value="1"/>
</dbReference>
<keyword evidence="7" id="KW-1185">Reference proteome</keyword>
<comment type="subcellular location">
    <subcellularLocation>
        <location evidence="1">Endomembrane system</location>
        <topology evidence="1">Multi-pass membrane protein</topology>
    </subcellularLocation>
</comment>
<dbReference type="GO" id="GO:0012505">
    <property type="term" value="C:endomembrane system"/>
    <property type="evidence" value="ECO:0007669"/>
    <property type="project" value="UniProtKB-SubCell"/>
</dbReference>